<feature type="transmembrane region" description="Helical" evidence="2">
    <location>
        <begin position="379"/>
        <end position="399"/>
    </location>
</feature>
<dbReference type="GO" id="GO:0005886">
    <property type="term" value="C:plasma membrane"/>
    <property type="evidence" value="ECO:0007669"/>
    <property type="project" value="UniProtKB-SubCell"/>
</dbReference>
<keyword evidence="2" id="KW-0812">Transmembrane</keyword>
<evidence type="ECO:0000256" key="2">
    <source>
        <dbReference type="SAM" id="Phobius"/>
    </source>
</evidence>
<keyword evidence="5" id="KW-1185">Reference proteome</keyword>
<feature type="transmembrane region" description="Helical" evidence="2">
    <location>
        <begin position="511"/>
        <end position="536"/>
    </location>
</feature>
<sequence length="729" mass="78640">MSEIEKHVVDAEAEAEARRIAAEVETGPREPASRFTTALITLLCLAWSGFQLYIAFRPINAIIARAWHLAFAIALVYLAYPLYKHRRPPFWLRGLQRLFPRLGTRPHREYVPVYDFVFAAVAAGAALYIWWDYEGIVMRSGLPTRLDVWMGVVMIVFLLEAARRALGPALPTLCLIFLVYTFAGPYMPEILRHRGIPLEFVINDMYLSDTGIFGVPLGVSTSFVFLFVLFGALLDKAGAGKYFIDVAFAGLGGLRGGPAKACVVASGLTGLVSGSSIANTVTTGTFTIPLMKKVGLPAYKAGAVEVAASTNGQLMPPIMGAAAFIMAEILGIPYLDVVRAAFFPAVISYMALFYVVHLEAVKLGIQALPRSELPPFLKTVLRGLHYVIPLAILILFLVVLRRSAIQSALLAIEALVVIMLVQRPIMAYLALGARRRAGTLDPETRLGAVLGRALLQGLRDIWDGLIAGARNMIAVGVATAAAGIIVGVVTITGLVGRFVTVIEVISLGNVYLMLILTALTSIVLGMGLPTTANYIIMATLTAPVIVHLGADAGLVFPLIAAHLFVFYFGILADDTPPVGLAAYAAAAIARADPIRTGIQGFTYDLRTAILPFVFIFNLDLLMIAGATPDGGIIWETNALKIAFVFVASLAAMFAFASFMQGWSGDRCSWPERLLLLAIAIALFRPGLYEELVPVPDEAVQAATLLLYGLLYLHQKARHRRRTAAQAASP</sequence>
<feature type="transmembrane region" description="Helical" evidence="2">
    <location>
        <begin position="35"/>
        <end position="56"/>
    </location>
</feature>
<feature type="transmembrane region" description="Helical" evidence="2">
    <location>
        <begin position="341"/>
        <end position="358"/>
    </location>
</feature>
<dbReference type="GO" id="GO:0022857">
    <property type="term" value="F:transmembrane transporter activity"/>
    <property type="evidence" value="ECO:0007669"/>
    <property type="project" value="UniProtKB-UniRule"/>
</dbReference>
<organism evidence="4 5">
    <name type="scientific">Inmirania thermothiophila</name>
    <dbReference type="NCBI Taxonomy" id="1750597"/>
    <lineage>
        <taxon>Bacteria</taxon>
        <taxon>Pseudomonadati</taxon>
        <taxon>Pseudomonadota</taxon>
        <taxon>Gammaproteobacteria</taxon>
        <taxon>Chromatiales</taxon>
        <taxon>Ectothiorhodospiraceae</taxon>
        <taxon>Inmirania</taxon>
    </lineage>
</organism>
<reference evidence="4 5" key="1">
    <citation type="submission" date="2018-11" db="EMBL/GenBank/DDBJ databases">
        <title>Genomic Encyclopedia of Type Strains, Phase IV (KMG-IV): sequencing the most valuable type-strain genomes for metagenomic binning, comparative biology and taxonomic classification.</title>
        <authorList>
            <person name="Goeker M."/>
        </authorList>
    </citation>
    <scope>NUCLEOTIDE SEQUENCE [LARGE SCALE GENOMIC DNA]</scope>
    <source>
        <strain evidence="4 5">DSM 100275</strain>
    </source>
</reference>
<feature type="domain" description="TRAP C4-dicarboxylate transport system permease DctM subunit" evidence="3">
    <location>
        <begin position="153"/>
        <end position="624"/>
    </location>
</feature>
<dbReference type="Pfam" id="PF11874">
    <property type="entry name" value="DUF3394"/>
    <property type="match status" value="1"/>
</dbReference>
<dbReference type="OrthoDB" id="9759894at2"/>
<feature type="transmembrane region" description="Helical" evidence="2">
    <location>
        <begin position="146"/>
        <end position="162"/>
    </location>
</feature>
<feature type="transmembrane region" description="Helical" evidence="2">
    <location>
        <begin position="111"/>
        <end position="131"/>
    </location>
</feature>
<dbReference type="InterPro" id="IPR011853">
    <property type="entry name" value="TRAP_DctM-Dct_fused"/>
</dbReference>
<feature type="transmembrane region" description="Helical" evidence="2">
    <location>
        <begin position="318"/>
        <end position="335"/>
    </location>
</feature>
<dbReference type="Pfam" id="PF06808">
    <property type="entry name" value="DctM"/>
    <property type="match status" value="1"/>
</dbReference>
<evidence type="ECO:0000259" key="3">
    <source>
        <dbReference type="Pfam" id="PF06808"/>
    </source>
</evidence>
<dbReference type="InterPro" id="IPR010656">
    <property type="entry name" value="DctM"/>
</dbReference>
<keyword evidence="1" id="KW-1003">Cell membrane</keyword>
<dbReference type="AlphaFoldDB" id="A0A3N1Y5I7"/>
<comment type="subcellular location">
    <subcellularLocation>
        <location evidence="1">Cell inner membrane</location>
        <topology evidence="1">Multi-pass membrane protein</topology>
    </subcellularLocation>
</comment>
<feature type="transmembrane region" description="Helical" evidence="2">
    <location>
        <begin position="671"/>
        <end position="688"/>
    </location>
</feature>
<dbReference type="Proteomes" id="UP000276634">
    <property type="component" value="Unassembled WGS sequence"/>
</dbReference>
<feature type="transmembrane region" description="Helical" evidence="2">
    <location>
        <begin position="212"/>
        <end position="234"/>
    </location>
</feature>
<name>A0A3N1Y5I7_9GAMM</name>
<gene>
    <name evidence="4" type="ORF">EDC57_2097</name>
</gene>
<feature type="transmembrane region" description="Helical" evidence="2">
    <location>
        <begin position="62"/>
        <end position="83"/>
    </location>
</feature>
<feature type="transmembrane region" description="Helical" evidence="2">
    <location>
        <begin position="169"/>
        <end position="187"/>
    </location>
</feature>
<dbReference type="NCBIfam" id="TIGR02123">
    <property type="entry name" value="TRAP_fused"/>
    <property type="match status" value="1"/>
</dbReference>
<dbReference type="PANTHER" id="PTHR43849:SF2">
    <property type="entry name" value="BLL3936 PROTEIN"/>
    <property type="match status" value="1"/>
</dbReference>
<keyword evidence="2" id="KW-0472">Membrane</keyword>
<evidence type="ECO:0000313" key="5">
    <source>
        <dbReference type="Proteomes" id="UP000276634"/>
    </source>
</evidence>
<evidence type="ECO:0000256" key="1">
    <source>
        <dbReference type="RuleBase" id="RU369079"/>
    </source>
</evidence>
<keyword evidence="1" id="KW-0813">Transport</keyword>
<feature type="transmembrane region" description="Helical" evidence="2">
    <location>
        <begin position="694"/>
        <end position="712"/>
    </location>
</feature>
<feature type="transmembrane region" description="Helical" evidence="2">
    <location>
        <begin position="473"/>
        <end position="499"/>
    </location>
</feature>
<dbReference type="InterPro" id="IPR021814">
    <property type="entry name" value="DUF3394"/>
</dbReference>
<keyword evidence="1" id="KW-0997">Cell inner membrane</keyword>
<feature type="transmembrane region" description="Helical" evidence="2">
    <location>
        <begin position="548"/>
        <end position="570"/>
    </location>
</feature>
<comment type="function">
    <text evidence="1">Part of the tripartite ATP-independent periplasmic (TRAP) transport system.</text>
</comment>
<proteinExistence type="predicted"/>
<feature type="transmembrane region" description="Helical" evidence="2">
    <location>
        <begin position="605"/>
        <end position="626"/>
    </location>
</feature>
<protein>
    <submittedName>
        <fullName evidence="4">TRAP transporter 4TM/12TM fusion protein</fullName>
    </submittedName>
</protein>
<evidence type="ECO:0000313" key="4">
    <source>
        <dbReference type="EMBL" id="ROR32882.1"/>
    </source>
</evidence>
<feature type="transmembrane region" description="Helical" evidence="2">
    <location>
        <begin position="638"/>
        <end position="659"/>
    </location>
</feature>
<keyword evidence="2" id="KW-1133">Transmembrane helix</keyword>
<accession>A0A3N1Y5I7</accession>
<dbReference type="RefSeq" id="WP_123401779.1">
    <property type="nucleotide sequence ID" value="NZ_RJVI01000002.1"/>
</dbReference>
<comment type="caution">
    <text evidence="4">The sequence shown here is derived from an EMBL/GenBank/DDBJ whole genome shotgun (WGS) entry which is preliminary data.</text>
</comment>
<feature type="transmembrane region" description="Helical" evidence="2">
    <location>
        <begin position="405"/>
        <end position="431"/>
    </location>
</feature>
<dbReference type="PANTHER" id="PTHR43849">
    <property type="entry name" value="BLL3936 PROTEIN"/>
    <property type="match status" value="1"/>
</dbReference>
<dbReference type="EMBL" id="RJVI01000002">
    <property type="protein sequence ID" value="ROR32882.1"/>
    <property type="molecule type" value="Genomic_DNA"/>
</dbReference>